<evidence type="ECO:0000256" key="2">
    <source>
        <dbReference type="SAM" id="MobiDB-lite"/>
    </source>
</evidence>
<evidence type="ECO:0000313" key="4">
    <source>
        <dbReference type="EMBL" id="KAA0169822.1"/>
    </source>
</evidence>
<dbReference type="GO" id="GO:0004042">
    <property type="term" value="F:L-glutamate N-acetyltransferase activity"/>
    <property type="evidence" value="ECO:0007669"/>
    <property type="project" value="TreeGrafter"/>
</dbReference>
<dbReference type="Pfam" id="PF04768">
    <property type="entry name" value="NAT"/>
    <property type="match status" value="1"/>
</dbReference>
<feature type="compositionally biased region" description="Low complexity" evidence="2">
    <location>
        <begin position="162"/>
        <end position="184"/>
    </location>
</feature>
<proteinExistence type="predicted"/>
<comment type="caution">
    <text evidence="4">The sequence shown here is derived from an EMBL/GenBank/DDBJ whole genome shotgun (WGS) entry which is preliminary data.</text>
</comment>
<sequence length="764" mass="80962">MRQVARVASRIAHQSVPSSRRWASAAAANPPPESTQDASPTFAQEGPAPAAPSRKATRSAQRELVSQLFGYLRQTAEVRHYLKHFGTADTERFAVVKVTGDLLHLPGEADRVASALAFLHQMGLVPVVIHGAGLFSGRRAQEVADALRHDGHFSPIEYSGSGLEASSGMSSSGEGATPDQAAASDARRLRRRAARHSMRAARKYMARANTALCRALAALGVDTVPMITSAFNATVDKSITGPGEGVVANITAVNTEAILAAVDAGALPVIAALAPRPPPPARRKLAETAAAVTAGDDEEGDEHDDAVHDDDDDDEEEEDEEEEDEEADEAEIAAATALAARQPALTFSTWKAAASLARELRPLKVIVLRPEGGFLKGDGSRLGRISLARDLQRLCPEAIPLTPTELAAAAAAALAEQSRAQAQQGQGADEEEEEDGPALVPGEGILADLTMSPALPELDLGEAGDLPHYPATQADALVDPEEMIHGEDDAAPLMGVAAADLLETESPLLAQIAAAGEQAEADYAAVGPAGDDDAYLAPDRRSSQLSAGDHGVLRHVAGLFDDGELEPGATVAITSPQFLAAELFTERGSGTLVVRGEKIRKFTSFQQVDKADLKDLLEQAFGKRLPDGYFDDRAQRLRSIYASESMRGAAIVTTENGIAYLDKFAVSPSAQGDKLGDDVWQALVEGEPKLFWRSRSDNRVNGWYFSRAHGSYTAPPIEDPRKAAEAADAYGHAPGYWTVFWRGLGDSDILDAVRAAHAMAPTFT</sequence>
<dbReference type="GO" id="GO:0006526">
    <property type="term" value="P:L-arginine biosynthetic process"/>
    <property type="evidence" value="ECO:0007669"/>
    <property type="project" value="TreeGrafter"/>
</dbReference>
<evidence type="ECO:0000259" key="3">
    <source>
        <dbReference type="PROSITE" id="PS51731"/>
    </source>
</evidence>
<feature type="region of interest" description="Disordered" evidence="2">
    <location>
        <begin position="1"/>
        <end position="57"/>
    </location>
</feature>
<dbReference type="Gene3D" id="3.40.630.30">
    <property type="match status" value="1"/>
</dbReference>
<dbReference type="InterPro" id="IPR001048">
    <property type="entry name" value="Asp/Glu/Uridylate_kinase"/>
</dbReference>
<dbReference type="EMBL" id="VLTO01000066">
    <property type="protein sequence ID" value="KAA0169822.1"/>
    <property type="molecule type" value="Genomic_DNA"/>
</dbReference>
<feature type="region of interest" description="Disordered" evidence="2">
    <location>
        <begin position="417"/>
        <end position="441"/>
    </location>
</feature>
<dbReference type="Pfam" id="PF00696">
    <property type="entry name" value="AA_kinase"/>
    <property type="match status" value="1"/>
</dbReference>
<protein>
    <recommendedName>
        <fullName evidence="3">N-acetyltransferase domain-containing protein</fullName>
    </recommendedName>
</protein>
<dbReference type="SUPFAM" id="SSF53633">
    <property type="entry name" value="Carbamate kinase-like"/>
    <property type="match status" value="1"/>
</dbReference>
<accession>A0A5A8DWF7</accession>
<feature type="compositionally biased region" description="Low complexity" evidence="2">
    <location>
        <begin position="417"/>
        <end position="427"/>
    </location>
</feature>
<gene>
    <name evidence="4" type="ORF">FNF27_06846</name>
</gene>
<dbReference type="GO" id="GO:0003991">
    <property type="term" value="F:acetylglutamate kinase activity"/>
    <property type="evidence" value="ECO:0007669"/>
    <property type="project" value="TreeGrafter"/>
</dbReference>
<keyword evidence="1" id="KW-0808">Transferase</keyword>
<evidence type="ECO:0000313" key="5">
    <source>
        <dbReference type="Proteomes" id="UP000322899"/>
    </source>
</evidence>
<dbReference type="AlphaFoldDB" id="A0A5A8DWF7"/>
<reference evidence="4 5" key="1">
    <citation type="submission" date="2019-07" db="EMBL/GenBank/DDBJ databases">
        <title>Genomes of Cafeteria roenbergensis.</title>
        <authorList>
            <person name="Fischer M.G."/>
            <person name="Hackl T."/>
            <person name="Roman M."/>
        </authorList>
    </citation>
    <scope>NUCLEOTIDE SEQUENCE [LARGE SCALE GENOMIC DNA]</scope>
    <source>
        <strain evidence="4 5">E4-10P</strain>
    </source>
</reference>
<dbReference type="PANTHER" id="PTHR23342">
    <property type="entry name" value="N-ACETYLGLUTAMATE SYNTHASE"/>
    <property type="match status" value="1"/>
</dbReference>
<dbReference type="OrthoDB" id="438291at2759"/>
<evidence type="ECO:0000256" key="1">
    <source>
        <dbReference type="ARBA" id="ARBA00022679"/>
    </source>
</evidence>
<dbReference type="GO" id="GO:0005759">
    <property type="term" value="C:mitochondrial matrix"/>
    <property type="evidence" value="ECO:0007669"/>
    <property type="project" value="TreeGrafter"/>
</dbReference>
<feature type="compositionally biased region" description="Acidic residues" evidence="2">
    <location>
        <begin position="295"/>
        <end position="330"/>
    </location>
</feature>
<dbReference type="Gene3D" id="3.40.1160.10">
    <property type="entry name" value="Acetylglutamate kinase-like"/>
    <property type="match status" value="1"/>
</dbReference>
<dbReference type="Proteomes" id="UP000322899">
    <property type="component" value="Unassembled WGS sequence"/>
</dbReference>
<organism evidence="4 5">
    <name type="scientific">Cafeteria roenbergensis</name>
    <name type="common">Marine flagellate</name>
    <dbReference type="NCBI Taxonomy" id="33653"/>
    <lineage>
        <taxon>Eukaryota</taxon>
        <taxon>Sar</taxon>
        <taxon>Stramenopiles</taxon>
        <taxon>Bigyra</taxon>
        <taxon>Opalozoa</taxon>
        <taxon>Bicosoecida</taxon>
        <taxon>Cafeteriaceae</taxon>
        <taxon>Cafeteria</taxon>
    </lineage>
</organism>
<feature type="domain" description="N-acetyltransferase" evidence="3">
    <location>
        <begin position="597"/>
        <end position="764"/>
    </location>
</feature>
<dbReference type="InterPro" id="IPR036393">
    <property type="entry name" value="AceGlu_kinase-like_sf"/>
</dbReference>
<feature type="region of interest" description="Disordered" evidence="2">
    <location>
        <begin position="274"/>
        <end position="330"/>
    </location>
</feature>
<dbReference type="PANTHER" id="PTHR23342:SF0">
    <property type="entry name" value="N-ACETYLGLUTAMATE SYNTHASE, MITOCHONDRIAL"/>
    <property type="match status" value="1"/>
</dbReference>
<name>A0A5A8DWF7_CAFRO</name>
<feature type="region of interest" description="Disordered" evidence="2">
    <location>
        <begin position="162"/>
        <end position="192"/>
    </location>
</feature>
<feature type="compositionally biased region" description="Low complexity" evidence="2">
    <location>
        <begin position="15"/>
        <end position="28"/>
    </location>
</feature>
<dbReference type="InterPro" id="IPR006855">
    <property type="entry name" value="Vertebrate-like_GNAT_dom"/>
</dbReference>
<dbReference type="PROSITE" id="PS51731">
    <property type="entry name" value="GNAT_NAGS"/>
    <property type="match status" value="1"/>
</dbReference>